<protein>
    <submittedName>
        <fullName evidence="3">SAM-dependent methyltransferase</fullName>
    </submittedName>
</protein>
<dbReference type="GO" id="GO:0032259">
    <property type="term" value="P:methylation"/>
    <property type="evidence" value="ECO:0007669"/>
    <property type="project" value="UniProtKB-KW"/>
</dbReference>
<dbReference type="Proteomes" id="UP000324517">
    <property type="component" value="Unassembled WGS sequence"/>
</dbReference>
<evidence type="ECO:0000313" key="3">
    <source>
        <dbReference type="EMBL" id="TYS74212.1"/>
    </source>
</evidence>
<dbReference type="AlphaFoldDB" id="A0A5D4TIC3"/>
<organism evidence="3 4">
    <name type="scientific">Sutcliffiella horikoshii</name>
    <dbReference type="NCBI Taxonomy" id="79883"/>
    <lineage>
        <taxon>Bacteria</taxon>
        <taxon>Bacillati</taxon>
        <taxon>Bacillota</taxon>
        <taxon>Bacilli</taxon>
        <taxon>Bacillales</taxon>
        <taxon>Bacillaceae</taxon>
        <taxon>Sutcliffiella</taxon>
    </lineage>
</organism>
<dbReference type="SUPFAM" id="SSF53335">
    <property type="entry name" value="S-adenosyl-L-methionine-dependent methyltransferases"/>
    <property type="match status" value="1"/>
</dbReference>
<evidence type="ECO:0000256" key="1">
    <source>
        <dbReference type="ARBA" id="ARBA00022603"/>
    </source>
</evidence>
<name>A0A5D4TIC3_9BACI</name>
<evidence type="ECO:0000256" key="2">
    <source>
        <dbReference type="ARBA" id="ARBA00022679"/>
    </source>
</evidence>
<accession>A0A5D4TIC3</accession>
<dbReference type="Gene3D" id="3.40.50.12710">
    <property type="match status" value="1"/>
</dbReference>
<gene>
    <name evidence="3" type="ORF">FZC75_00430</name>
</gene>
<dbReference type="EMBL" id="VTET01000001">
    <property type="protein sequence ID" value="TYS74212.1"/>
    <property type="molecule type" value="Genomic_DNA"/>
</dbReference>
<keyword evidence="1 3" id="KW-0489">Methyltransferase</keyword>
<proteinExistence type="predicted"/>
<evidence type="ECO:0000313" key="4">
    <source>
        <dbReference type="Proteomes" id="UP000324517"/>
    </source>
</evidence>
<dbReference type="InterPro" id="IPR029063">
    <property type="entry name" value="SAM-dependent_MTases_sf"/>
</dbReference>
<sequence length="380" mass="43747">MGFNPMIPAFLQEKIEKAPDRKLNFAEYMMTVLYHPSEGYYMKPKNKVGTKGDFITSSNVHTVYGKLFAKLLVKYFNETDIPPVIIEIGGGSGRFAKHLLEEFKLLDPLLYRRLSYVMVETSSYHIHLQKTTIPDSVPVNYFISLEDVPDRFRKGVLFSNELFDALPVHVIEYTNGTLKEVFVTIGEDRNLSERSLPLDNEEIQAYISKNKLIFSEGQRMEIPLAMMHYANILGEWLLAGTIITVDYGYRFSELASQDLLEGSLRGYHQHQLVKDPLKYPAEMDLTSHIHLDALEASFDDWKFSHVGTMRQGEFLVEAGILEYLQENQDPDPFSEKSKQNRAIRTLIMDSSWSHSFQVLIHEKGSDSWGTIIDFKNNKKR</sequence>
<dbReference type="InterPro" id="IPR038375">
    <property type="entry name" value="NDUFAF7_sf"/>
</dbReference>
<dbReference type="InterPro" id="IPR003788">
    <property type="entry name" value="NDUFAF7"/>
</dbReference>
<keyword evidence="2 3" id="KW-0808">Transferase</keyword>
<reference evidence="3 4" key="1">
    <citation type="submission" date="2019-08" db="EMBL/GenBank/DDBJ databases">
        <title>Bacillus genomes from the desert of Cuatro Cienegas, Coahuila.</title>
        <authorList>
            <person name="Olmedo-Alvarez G."/>
        </authorList>
    </citation>
    <scope>NUCLEOTIDE SEQUENCE [LARGE SCALE GENOMIC DNA]</scope>
    <source>
        <strain evidence="3 4">CH98b_3T</strain>
    </source>
</reference>
<dbReference type="PANTHER" id="PTHR12049:SF7">
    <property type="entry name" value="PROTEIN ARGININE METHYLTRANSFERASE NDUFAF7, MITOCHONDRIAL"/>
    <property type="match status" value="1"/>
</dbReference>
<dbReference type="GO" id="GO:0035243">
    <property type="term" value="F:protein-arginine omega-N symmetric methyltransferase activity"/>
    <property type="evidence" value="ECO:0007669"/>
    <property type="project" value="TreeGrafter"/>
</dbReference>
<comment type="caution">
    <text evidence="3">The sequence shown here is derived from an EMBL/GenBank/DDBJ whole genome shotgun (WGS) entry which is preliminary data.</text>
</comment>
<dbReference type="PANTHER" id="PTHR12049">
    <property type="entry name" value="PROTEIN ARGININE METHYLTRANSFERASE NDUFAF7, MITOCHONDRIAL"/>
    <property type="match status" value="1"/>
</dbReference>
<dbReference type="Pfam" id="PF02636">
    <property type="entry name" value="Methyltransf_28"/>
    <property type="match status" value="1"/>
</dbReference>
<dbReference type="OrthoDB" id="9794208at2"/>